<dbReference type="Proteomes" id="UP000317648">
    <property type="component" value="Chromosome"/>
</dbReference>
<protein>
    <submittedName>
        <fullName evidence="1">Uncharacterized protein</fullName>
    </submittedName>
</protein>
<proteinExistence type="predicted"/>
<dbReference type="OrthoDB" id="247168at2"/>
<keyword evidence="2" id="KW-1185">Reference proteome</keyword>
<dbReference type="AlphaFoldDB" id="A0A518DT66"/>
<dbReference type="RefSeq" id="WP_145053812.1">
    <property type="nucleotide sequence ID" value="NZ_CP036433.1"/>
</dbReference>
<reference evidence="1 2" key="1">
    <citation type="submission" date="2019-02" db="EMBL/GenBank/DDBJ databases">
        <title>Deep-cultivation of Planctomycetes and their phenomic and genomic characterization uncovers novel biology.</title>
        <authorList>
            <person name="Wiegand S."/>
            <person name="Jogler M."/>
            <person name="Boedeker C."/>
            <person name="Pinto D."/>
            <person name="Vollmers J."/>
            <person name="Rivas-Marin E."/>
            <person name="Kohn T."/>
            <person name="Peeters S.H."/>
            <person name="Heuer A."/>
            <person name="Rast P."/>
            <person name="Oberbeckmann S."/>
            <person name="Bunk B."/>
            <person name="Jeske O."/>
            <person name="Meyerdierks A."/>
            <person name="Storesund J.E."/>
            <person name="Kallscheuer N."/>
            <person name="Luecker S."/>
            <person name="Lage O.M."/>
            <person name="Pohl T."/>
            <person name="Merkel B.J."/>
            <person name="Hornburger P."/>
            <person name="Mueller R.-W."/>
            <person name="Bruemmer F."/>
            <person name="Labrenz M."/>
            <person name="Spormann A.M."/>
            <person name="Op den Camp H."/>
            <person name="Overmann J."/>
            <person name="Amann R."/>
            <person name="Jetten M.S.M."/>
            <person name="Mascher T."/>
            <person name="Medema M.H."/>
            <person name="Devos D.P."/>
            <person name="Kaster A.-K."/>
            <person name="Ovreas L."/>
            <person name="Rohde M."/>
            <person name="Galperin M.Y."/>
            <person name="Jogler C."/>
        </authorList>
    </citation>
    <scope>NUCLEOTIDE SEQUENCE [LARGE SCALE GENOMIC DNA]</scope>
    <source>
        <strain evidence="1 2">Pla85_3_4</strain>
    </source>
</reference>
<dbReference type="EMBL" id="CP036433">
    <property type="protein sequence ID" value="QDU95029.1"/>
    <property type="molecule type" value="Genomic_DNA"/>
</dbReference>
<dbReference type="KEGG" id="lcre:Pla8534_28400"/>
<evidence type="ECO:0000313" key="2">
    <source>
        <dbReference type="Proteomes" id="UP000317648"/>
    </source>
</evidence>
<organism evidence="1 2">
    <name type="scientific">Lignipirellula cremea</name>
    <dbReference type="NCBI Taxonomy" id="2528010"/>
    <lineage>
        <taxon>Bacteria</taxon>
        <taxon>Pseudomonadati</taxon>
        <taxon>Planctomycetota</taxon>
        <taxon>Planctomycetia</taxon>
        <taxon>Pirellulales</taxon>
        <taxon>Pirellulaceae</taxon>
        <taxon>Lignipirellula</taxon>
    </lineage>
</organism>
<accession>A0A518DT66</accession>
<evidence type="ECO:0000313" key="1">
    <source>
        <dbReference type="EMBL" id="QDU95029.1"/>
    </source>
</evidence>
<name>A0A518DT66_9BACT</name>
<sequence length="432" mass="48542">MIDETTQEFALWALATLQFRVEKTSDRYYALYPKEHQRGQFNGAHRVSFTFDEVLKEDKVLEKVTASSTLFRWIQRQIAETGPAMHAAPLRQPVSQHELQPHLLRPFAVEDGSARVVECRLSDRPVLRLSVRSAGEKSPDPVVRHRYFDASGQELSAELLQTLAMEPLAPRVKRSSRLTDQKLQAVIDQACETGGLSQDEVLAAVVIWCKWAEGHITFRIKGMEAQHPFSNWAQVLVRDAKAVEPFHCAEASQSSYRISASDDGRITVVEALDVCQASQRRVLAGELEQCTASGQKMLPEFLQTCPACGEKAYRKSISVCRHTQLECCPRCMPGGHADPYEKLHLAFEHHPRLQQLMESHGPFEGWDSWRVGEGAAVSVFTAQQKRNQLLLVVDNNDSRIRHAATRTPWQRVWTATPVESLPELAAAAESKA</sequence>
<gene>
    <name evidence="1" type="ORF">Pla8534_28400</name>
</gene>